<evidence type="ECO:0000313" key="1">
    <source>
        <dbReference type="EMBL" id="ABY63024.1"/>
    </source>
</evidence>
<organismHost>
    <name type="scientific">Pseudomonas chlororaphis</name>
    <dbReference type="NCBI Taxonomy" id="587753"/>
</organismHost>
<keyword evidence="2" id="KW-1185">Reference proteome</keyword>
<dbReference type="Proteomes" id="UP000002421">
    <property type="component" value="Segment"/>
</dbReference>
<dbReference type="EMBL" id="EU197055">
    <property type="protein sequence ID" value="ABY63024.1"/>
    <property type="molecule type" value="Genomic_DNA"/>
</dbReference>
<organism evidence="1 2">
    <name type="scientific">Pseudomonas phage 201phi2-1</name>
    <name type="common">Pseudomonas chlororaphis phage 201phi2-1</name>
    <dbReference type="NCBI Taxonomy" id="198110"/>
    <lineage>
        <taxon>Viruses</taxon>
        <taxon>Duplodnaviria</taxon>
        <taxon>Heunggongvirae</taxon>
        <taxon>Uroviricota</taxon>
        <taxon>Caudoviricetes</taxon>
        <taxon>Chimalliviridae</taxon>
        <taxon>Serwervirus</taxon>
        <taxon>Serwervirus 201phi21</taxon>
    </lineage>
</organism>
<protein>
    <submittedName>
        <fullName evidence="1">Uncharacterized protein</fullName>
    </submittedName>
</protein>
<dbReference type="RefSeq" id="YP_001956918.1">
    <property type="nucleotide sequence ID" value="NC_010821.1"/>
</dbReference>
<sequence length="130" mass="15144">MANVDHFAEKVIATLKHRVKYRQGDSIIVYAAEQNVIRIMTAITEYVAEIEGWGPTDYSTYNSFNLAKQRLYLMHSILIEVVQKSMSHPDWSHDQIDVGNYSTLFMDHELNVSDPYFDTIKRDYYNEVSS</sequence>
<gene>
    <name evidence="1" type="ORF">201phi2-1p194</name>
</gene>
<dbReference type="KEGG" id="vg:6372287"/>
<accession>B3FJ57</accession>
<evidence type="ECO:0000313" key="2">
    <source>
        <dbReference type="Proteomes" id="UP000002421"/>
    </source>
</evidence>
<name>B3FJ57_BP201</name>
<proteinExistence type="predicted"/>
<reference evidence="1 2" key="1">
    <citation type="journal article" date="2008" name="Virology">
        <title>Characterization of Pseudomonas chlororaphis myovirus 201varphi2-1 via genomic sequencing, mass spectrometry, and electron microscopy.</title>
        <authorList>
            <person name="Thomas J.A."/>
            <person name="Rolando M.R."/>
            <person name="Carroll C.A."/>
            <person name="Shen P.S."/>
            <person name="Belnap D.M."/>
            <person name="Weintraub S.T."/>
            <person name="Serwer P."/>
            <person name="Hardies S.C."/>
        </authorList>
    </citation>
    <scope>NUCLEOTIDE SEQUENCE</scope>
</reference>